<keyword evidence="3 4" id="KW-0949">S-adenosyl-L-methionine</keyword>
<dbReference type="CDD" id="cd00757">
    <property type="entry name" value="ThiF_MoeB_HesA_family"/>
    <property type="match status" value="1"/>
</dbReference>
<dbReference type="InterPro" id="IPR029063">
    <property type="entry name" value="SAM-dependent_MTases_sf"/>
</dbReference>
<dbReference type="InterPro" id="IPR001525">
    <property type="entry name" value="C5_MeTfrase"/>
</dbReference>
<dbReference type="EMBL" id="JAEAOA010000799">
    <property type="protein sequence ID" value="KAK3586196.1"/>
    <property type="molecule type" value="Genomic_DNA"/>
</dbReference>
<evidence type="ECO:0000256" key="3">
    <source>
        <dbReference type="ARBA" id="ARBA00022691"/>
    </source>
</evidence>
<dbReference type="GO" id="GO:0008641">
    <property type="term" value="F:ubiquitin-like modifier activating enzyme activity"/>
    <property type="evidence" value="ECO:0007669"/>
    <property type="project" value="InterPro"/>
</dbReference>
<dbReference type="Gene3D" id="3.40.50.720">
    <property type="entry name" value="NAD(P)-binding Rossmann-like Domain"/>
    <property type="match status" value="1"/>
</dbReference>
<dbReference type="InterPro" id="IPR018117">
    <property type="entry name" value="C5_DNA_meth_AS"/>
</dbReference>
<dbReference type="GO" id="GO:0032259">
    <property type="term" value="P:methylation"/>
    <property type="evidence" value="ECO:0007669"/>
    <property type="project" value="UniProtKB-KW"/>
</dbReference>
<dbReference type="PRINTS" id="PR00105">
    <property type="entry name" value="C5METTRFRASE"/>
</dbReference>
<reference evidence="8" key="3">
    <citation type="submission" date="2023-05" db="EMBL/GenBank/DDBJ databases">
        <authorList>
            <person name="Smith C.H."/>
        </authorList>
    </citation>
    <scope>NUCLEOTIDE SEQUENCE</scope>
    <source>
        <strain evidence="8">CHS0354</strain>
        <tissue evidence="8">Mantle</tissue>
    </source>
</reference>
<name>A0AAE0S6H7_9BIVA</name>
<comment type="similarity">
    <text evidence="4 5">Belongs to the class I-like SAM-binding methyltransferase superfamily. C5-methyltransferase family.</text>
</comment>
<dbReference type="GO" id="GO:0003886">
    <property type="term" value="F:DNA (cytosine-5-)-methyltransferase activity"/>
    <property type="evidence" value="ECO:0007669"/>
    <property type="project" value="UniProtKB-EC"/>
</dbReference>
<evidence type="ECO:0000256" key="1">
    <source>
        <dbReference type="ARBA" id="ARBA00022603"/>
    </source>
</evidence>
<evidence type="ECO:0000256" key="4">
    <source>
        <dbReference type="PROSITE-ProRule" id="PRU01016"/>
    </source>
</evidence>
<dbReference type="NCBIfam" id="TIGR00675">
    <property type="entry name" value="dcm"/>
    <property type="match status" value="1"/>
</dbReference>
<reference evidence="8" key="1">
    <citation type="journal article" date="2021" name="Genome Biol. Evol.">
        <title>A High-Quality Reference Genome for a Parasitic Bivalve with Doubly Uniparental Inheritance (Bivalvia: Unionida).</title>
        <authorList>
            <person name="Smith C.H."/>
        </authorList>
    </citation>
    <scope>NUCLEOTIDE SEQUENCE</scope>
    <source>
        <strain evidence="8">CHS0354</strain>
    </source>
</reference>
<dbReference type="Pfam" id="PF00899">
    <property type="entry name" value="ThiF"/>
    <property type="match status" value="1"/>
</dbReference>
<dbReference type="Pfam" id="PF00145">
    <property type="entry name" value="DNA_methylase"/>
    <property type="match status" value="1"/>
</dbReference>
<dbReference type="GO" id="GO:0016779">
    <property type="term" value="F:nucleotidyltransferase activity"/>
    <property type="evidence" value="ECO:0007669"/>
    <property type="project" value="TreeGrafter"/>
</dbReference>
<dbReference type="EC" id="2.1.1.37" evidence="6"/>
<dbReference type="InterPro" id="IPR000594">
    <property type="entry name" value="ThiF_NAD_FAD-bd"/>
</dbReference>
<dbReference type="PROSITE" id="PS51679">
    <property type="entry name" value="SAM_MT_C5"/>
    <property type="match status" value="1"/>
</dbReference>
<dbReference type="InterPro" id="IPR035985">
    <property type="entry name" value="Ubiquitin-activating_enz"/>
</dbReference>
<accession>A0AAE0S6H7</accession>
<dbReference type="GO" id="GO:0004792">
    <property type="term" value="F:thiosulfate-cyanide sulfurtransferase activity"/>
    <property type="evidence" value="ECO:0007669"/>
    <property type="project" value="TreeGrafter"/>
</dbReference>
<feature type="domain" description="THIF-type NAD/FAD binding fold" evidence="7">
    <location>
        <begin position="264"/>
        <end position="462"/>
    </location>
</feature>
<dbReference type="SUPFAM" id="SSF53335">
    <property type="entry name" value="S-adenosyl-L-methionine-dependent methyltransferases"/>
    <property type="match status" value="1"/>
</dbReference>
<dbReference type="PANTHER" id="PTHR10953:SF102">
    <property type="entry name" value="ADENYLYLTRANSFERASE AND SULFURTRANSFERASE MOCS3"/>
    <property type="match status" value="1"/>
</dbReference>
<evidence type="ECO:0000256" key="6">
    <source>
        <dbReference type="RuleBase" id="RU000417"/>
    </source>
</evidence>
<keyword evidence="1 4" id="KW-0489">Methyltransferase</keyword>
<evidence type="ECO:0000313" key="8">
    <source>
        <dbReference type="EMBL" id="KAK3586196.1"/>
    </source>
</evidence>
<dbReference type="SUPFAM" id="SSF69572">
    <property type="entry name" value="Activating enzymes of the ubiquitin-like proteins"/>
    <property type="match status" value="1"/>
</dbReference>
<protein>
    <recommendedName>
        <fullName evidence="6">Cytosine-specific methyltransferase</fullName>
        <ecNumber evidence="6">2.1.1.37</ecNumber>
    </recommendedName>
</protein>
<dbReference type="Gene3D" id="3.40.50.150">
    <property type="entry name" value="Vaccinia Virus protein VP39"/>
    <property type="match status" value="1"/>
</dbReference>
<dbReference type="AlphaFoldDB" id="A0AAE0S6H7"/>
<keyword evidence="2 4" id="KW-0808">Transferase</keyword>
<dbReference type="GO" id="GO:0005737">
    <property type="term" value="C:cytoplasm"/>
    <property type="evidence" value="ECO:0007669"/>
    <property type="project" value="TreeGrafter"/>
</dbReference>
<gene>
    <name evidence="8" type="ORF">CHS0354_013146</name>
</gene>
<evidence type="ECO:0000256" key="2">
    <source>
        <dbReference type="ARBA" id="ARBA00022679"/>
    </source>
</evidence>
<organism evidence="8 9">
    <name type="scientific">Potamilus streckersoni</name>
    <dbReference type="NCBI Taxonomy" id="2493646"/>
    <lineage>
        <taxon>Eukaryota</taxon>
        <taxon>Metazoa</taxon>
        <taxon>Spiralia</taxon>
        <taxon>Lophotrochozoa</taxon>
        <taxon>Mollusca</taxon>
        <taxon>Bivalvia</taxon>
        <taxon>Autobranchia</taxon>
        <taxon>Heteroconchia</taxon>
        <taxon>Palaeoheterodonta</taxon>
        <taxon>Unionida</taxon>
        <taxon>Unionoidea</taxon>
        <taxon>Unionidae</taxon>
        <taxon>Ambleminae</taxon>
        <taxon>Lampsilini</taxon>
        <taxon>Potamilus</taxon>
    </lineage>
</organism>
<comment type="caution">
    <text evidence="8">The sequence shown here is derived from an EMBL/GenBank/DDBJ whole genome shotgun (WGS) entry which is preliminary data.</text>
</comment>
<dbReference type="Proteomes" id="UP001195483">
    <property type="component" value="Unassembled WGS sequence"/>
</dbReference>
<dbReference type="InterPro" id="IPR045886">
    <property type="entry name" value="ThiF/MoeB/HesA"/>
</dbReference>
<sequence length="472" mass="52356">MPDAAGWLLVLKLPALKTIGYEKDADCCLSYQYNLDAACFRTLLNKTSSFESGDVVIGGPPCQPFSVGGYQKGEKDNRDGFPVFIKAVKDIKPKVWLFENVRGLLYKNKLYLQNIIDQLAALGYKIELKLINTSHYKVPQNRERLIVVGHQSRFFLPETQKNKITAYEALGKYYDYAPDNGKYLTASMDKYVKKYETASKCITPRDLHKDMPARTVTCRNIAGATGDMLRLKLPDGRRRRLLVQEAARLQSFPDWFKFQGTELTGVGHIDIADGDTVSPSNLNRQILFDTDALGKSKAVKAAERLAKLNPHITLGIMETHAAPEMLDTVLPDYKMVMDCTDTLTAKLMINRACLKHSIPLCHAGVLGFECRVMTVLPGRSPCVQCLYTDINTDNDTKNGISSEALPTCTEAGILGSVAGFAGTLMATEAVKYITESGDLLVGRVFTADLLHHRYMTIAVEPLPGCICRHVKT</sequence>
<comment type="catalytic activity">
    <reaction evidence="6">
        <text>a 2'-deoxycytidine in DNA + S-adenosyl-L-methionine = a 5-methyl-2'-deoxycytidine in DNA + S-adenosyl-L-homocysteine + H(+)</text>
        <dbReference type="Rhea" id="RHEA:13681"/>
        <dbReference type="Rhea" id="RHEA-COMP:11369"/>
        <dbReference type="Rhea" id="RHEA-COMP:11370"/>
        <dbReference type="ChEBI" id="CHEBI:15378"/>
        <dbReference type="ChEBI" id="CHEBI:57856"/>
        <dbReference type="ChEBI" id="CHEBI:59789"/>
        <dbReference type="ChEBI" id="CHEBI:85452"/>
        <dbReference type="ChEBI" id="CHEBI:85454"/>
        <dbReference type="EC" id="2.1.1.37"/>
    </reaction>
</comment>
<proteinExistence type="inferred from homology"/>
<dbReference type="PANTHER" id="PTHR10953">
    <property type="entry name" value="UBIQUITIN-ACTIVATING ENZYME E1"/>
    <property type="match status" value="1"/>
</dbReference>
<dbReference type="PROSITE" id="PS00094">
    <property type="entry name" value="C5_MTASE_1"/>
    <property type="match status" value="1"/>
</dbReference>
<evidence type="ECO:0000313" key="9">
    <source>
        <dbReference type="Proteomes" id="UP001195483"/>
    </source>
</evidence>
<reference evidence="8" key="2">
    <citation type="journal article" date="2021" name="Genome Biol. Evol.">
        <title>Developing a high-quality reference genome for a parasitic bivalve with doubly uniparental inheritance (Bivalvia: Unionida).</title>
        <authorList>
            <person name="Smith C.H."/>
        </authorList>
    </citation>
    <scope>NUCLEOTIDE SEQUENCE</scope>
    <source>
        <strain evidence="8">CHS0354</strain>
        <tissue evidence="8">Mantle</tissue>
    </source>
</reference>
<evidence type="ECO:0000256" key="5">
    <source>
        <dbReference type="RuleBase" id="RU000416"/>
    </source>
</evidence>
<keyword evidence="9" id="KW-1185">Reference proteome</keyword>
<evidence type="ECO:0000259" key="7">
    <source>
        <dbReference type="Pfam" id="PF00899"/>
    </source>
</evidence>
<feature type="active site" evidence="4">
    <location>
        <position position="62"/>
    </location>
</feature>